<dbReference type="Proteomes" id="UP000065473">
    <property type="component" value="Chromosome"/>
</dbReference>
<organism evidence="2 3">
    <name type="scientific">Sulfolobus acidocaldarius</name>
    <dbReference type="NCBI Taxonomy" id="2285"/>
    <lineage>
        <taxon>Archaea</taxon>
        <taxon>Thermoproteota</taxon>
        <taxon>Thermoprotei</taxon>
        <taxon>Sulfolobales</taxon>
        <taxon>Sulfolobaceae</taxon>
        <taxon>Sulfolobus</taxon>
    </lineage>
</organism>
<dbReference type="PaxDb" id="1435377-SUSAZ_01195"/>
<dbReference type="RefSeq" id="WP_011277154.1">
    <property type="nucleotide sequence ID" value="NZ_BHWZ01000001.1"/>
</dbReference>
<proteinExistence type="predicted"/>
<dbReference type="AlphaFoldDB" id="A0A0U3FWL8"/>
<protein>
    <submittedName>
        <fullName evidence="2">Uncharacterized protein</fullName>
    </submittedName>
</protein>
<dbReference type="Proteomes" id="UP000060043">
    <property type="component" value="Chromosome"/>
</dbReference>
<evidence type="ECO:0000313" key="4">
    <source>
        <dbReference type="Proteomes" id="UP000065473"/>
    </source>
</evidence>
<evidence type="ECO:0000313" key="3">
    <source>
        <dbReference type="Proteomes" id="UP000060043"/>
    </source>
</evidence>
<dbReference type="EMBL" id="CP013695">
    <property type="protein sequence ID" value="ALU32110.1"/>
    <property type="molecule type" value="Genomic_DNA"/>
</dbReference>
<name>A0A0U3FWL8_9CREN</name>
<reference evidence="3 4" key="1">
    <citation type="submission" date="2015-12" db="EMBL/GenBank/DDBJ databases">
        <title>A stable core within a dynamic pangenome in Sulfolobus acidocaldarius.</title>
        <authorList>
            <person name="Anderson R."/>
            <person name="Kouris A."/>
            <person name="Seward C."/>
            <person name="Campbell K."/>
            <person name="Whitaker R."/>
        </authorList>
    </citation>
    <scope>NUCLEOTIDE SEQUENCE [LARGE SCALE GENOMIC DNA]</scope>
    <source>
        <strain evidence="1 4">GG12-C01-09</strain>
        <strain evidence="2 3">NG05B_CO5_07</strain>
    </source>
</reference>
<accession>A0A0U3FWL8</accession>
<gene>
    <name evidence="1" type="ORF">ATY89_05100</name>
    <name evidence="2" type="ORF">ATZ20_08125</name>
</gene>
<dbReference type="OrthoDB" id="56816at2157"/>
<evidence type="ECO:0000313" key="2">
    <source>
        <dbReference type="EMBL" id="ALU32110.1"/>
    </source>
</evidence>
<evidence type="ECO:0000313" key="1">
    <source>
        <dbReference type="EMBL" id="ALU29381.1"/>
    </source>
</evidence>
<sequence>MSDKSSEEEKKKSVTIRGIDQDLYEKMVNFARDSGRTVGEVMNQAMSSFLGVASETANVIDQTLQRAKETGRSFVEGFNEARKGVTVIADLDDLTLSKEEIINHGKQLSFRNIKRLTFPDIDEQTFENYIVSIVSVDELNIPKSLNKLKVLQRSRFVKRIVQSNT</sequence>
<dbReference type="OMA" id="EAEMITY"/>
<dbReference type="EMBL" id="CP013694">
    <property type="protein sequence ID" value="ALU29381.1"/>
    <property type="molecule type" value="Genomic_DNA"/>
</dbReference>
<dbReference type="GeneID" id="14550765"/>